<dbReference type="AlphaFoldDB" id="X6N6Z2"/>
<evidence type="ECO:0000313" key="1">
    <source>
        <dbReference type="EMBL" id="ETO21806.1"/>
    </source>
</evidence>
<proteinExistence type="predicted"/>
<protein>
    <submittedName>
        <fullName evidence="1">Uncharacterized protein</fullName>
    </submittedName>
</protein>
<gene>
    <name evidence="1" type="ORF">RFI_15397</name>
</gene>
<name>X6N6Z2_RETFI</name>
<sequence length="145" mass="16937">MKVKTKDAICKCRFTLNFEKNVVILHEWHTNDDISLATSSKSVSGLYSAAAEEYRNLLKIKSAYFSKQIWYEFVSSYVHQSLHCTLAITPNRQNKQSHDQPYNLLCCQFTEVTTEQINYFKHVYLQDKDYSPSPTRILNAIKIFN</sequence>
<dbReference type="EMBL" id="ASPP01011281">
    <property type="protein sequence ID" value="ETO21806.1"/>
    <property type="molecule type" value="Genomic_DNA"/>
</dbReference>
<comment type="caution">
    <text evidence="1">The sequence shown here is derived from an EMBL/GenBank/DDBJ whole genome shotgun (WGS) entry which is preliminary data.</text>
</comment>
<reference evidence="1 2" key="1">
    <citation type="journal article" date="2013" name="Curr. Biol.">
        <title>The Genome of the Foraminiferan Reticulomyxa filosa.</title>
        <authorList>
            <person name="Glockner G."/>
            <person name="Hulsmann N."/>
            <person name="Schleicher M."/>
            <person name="Noegel A.A."/>
            <person name="Eichinger L."/>
            <person name="Gallinger C."/>
            <person name="Pawlowski J."/>
            <person name="Sierra R."/>
            <person name="Euteneuer U."/>
            <person name="Pillet L."/>
            <person name="Moustafa A."/>
            <person name="Platzer M."/>
            <person name="Groth M."/>
            <person name="Szafranski K."/>
            <person name="Schliwa M."/>
        </authorList>
    </citation>
    <scope>NUCLEOTIDE SEQUENCE [LARGE SCALE GENOMIC DNA]</scope>
</reference>
<organism evidence="1 2">
    <name type="scientific">Reticulomyxa filosa</name>
    <dbReference type="NCBI Taxonomy" id="46433"/>
    <lineage>
        <taxon>Eukaryota</taxon>
        <taxon>Sar</taxon>
        <taxon>Rhizaria</taxon>
        <taxon>Retaria</taxon>
        <taxon>Foraminifera</taxon>
        <taxon>Monothalamids</taxon>
        <taxon>Reticulomyxidae</taxon>
        <taxon>Reticulomyxa</taxon>
    </lineage>
</organism>
<accession>X6N6Z2</accession>
<evidence type="ECO:0000313" key="2">
    <source>
        <dbReference type="Proteomes" id="UP000023152"/>
    </source>
</evidence>
<keyword evidence="2" id="KW-1185">Reference proteome</keyword>
<dbReference type="Proteomes" id="UP000023152">
    <property type="component" value="Unassembled WGS sequence"/>
</dbReference>